<sequence length="102" mass="11325">MRKLILLLVVLASGCVSYQVQPKGQLQNPVISKELSITRDNIYPMGKHCFEPMLYVLTLGIIPAHCENIYTVSADNEVLGKVKVTSMQGWAALFSALSSEWK</sequence>
<keyword evidence="3" id="KW-1185">Reference proteome</keyword>
<name>A0ABT0PLT9_9GAMM</name>
<dbReference type="RefSeq" id="WP_249702062.1">
    <property type="nucleotide sequence ID" value="NZ_JAMFLX010000158.1"/>
</dbReference>
<protein>
    <recommendedName>
        <fullName evidence="4">Lipoprotein</fullName>
    </recommendedName>
</protein>
<gene>
    <name evidence="2" type="ORF">M3P05_20775</name>
</gene>
<dbReference type="EMBL" id="JAMFLX010000158">
    <property type="protein sequence ID" value="MCL6272352.1"/>
    <property type="molecule type" value="Genomic_DNA"/>
</dbReference>
<accession>A0ABT0PLT9</accession>
<feature type="non-terminal residue" evidence="2">
    <location>
        <position position="102"/>
    </location>
</feature>
<evidence type="ECO:0000313" key="2">
    <source>
        <dbReference type="EMBL" id="MCL6272352.1"/>
    </source>
</evidence>
<reference evidence="2 3" key="1">
    <citation type="submission" date="2022-05" db="EMBL/GenBank/DDBJ databases">
        <authorList>
            <person name="Park J.-S."/>
        </authorList>
    </citation>
    <scope>NUCLEOTIDE SEQUENCE [LARGE SCALE GENOMIC DNA]</scope>
    <source>
        <strain evidence="2 3">2012CJ34-2</strain>
    </source>
</reference>
<proteinExistence type="predicted"/>
<keyword evidence="1" id="KW-0732">Signal</keyword>
<organism evidence="2 3">
    <name type="scientific">Parendozoicomonas callyspongiae</name>
    <dbReference type="NCBI Taxonomy" id="2942213"/>
    <lineage>
        <taxon>Bacteria</taxon>
        <taxon>Pseudomonadati</taxon>
        <taxon>Pseudomonadota</taxon>
        <taxon>Gammaproteobacteria</taxon>
        <taxon>Oceanospirillales</taxon>
        <taxon>Endozoicomonadaceae</taxon>
        <taxon>Parendozoicomonas</taxon>
    </lineage>
</organism>
<evidence type="ECO:0000313" key="3">
    <source>
        <dbReference type="Proteomes" id="UP001203338"/>
    </source>
</evidence>
<evidence type="ECO:0008006" key="4">
    <source>
        <dbReference type="Google" id="ProtNLM"/>
    </source>
</evidence>
<dbReference type="PROSITE" id="PS51257">
    <property type="entry name" value="PROKAR_LIPOPROTEIN"/>
    <property type="match status" value="1"/>
</dbReference>
<feature type="signal peptide" evidence="1">
    <location>
        <begin position="1"/>
        <end position="18"/>
    </location>
</feature>
<feature type="chain" id="PRO_5046978680" description="Lipoprotein" evidence="1">
    <location>
        <begin position="19"/>
        <end position="102"/>
    </location>
</feature>
<evidence type="ECO:0000256" key="1">
    <source>
        <dbReference type="SAM" id="SignalP"/>
    </source>
</evidence>
<dbReference type="Proteomes" id="UP001203338">
    <property type="component" value="Unassembled WGS sequence"/>
</dbReference>
<comment type="caution">
    <text evidence="2">The sequence shown here is derived from an EMBL/GenBank/DDBJ whole genome shotgun (WGS) entry which is preliminary data.</text>
</comment>